<dbReference type="AlphaFoldDB" id="A0A918MSU5"/>
<keyword evidence="1" id="KW-1133">Transmembrane helix</keyword>
<keyword evidence="1" id="KW-0472">Membrane</keyword>
<proteinExistence type="predicted"/>
<evidence type="ECO:0000256" key="1">
    <source>
        <dbReference type="SAM" id="Phobius"/>
    </source>
</evidence>
<feature type="transmembrane region" description="Helical" evidence="1">
    <location>
        <begin position="55"/>
        <end position="75"/>
    </location>
</feature>
<name>A0A918MSU5_9ACTN</name>
<feature type="transmembrane region" description="Helical" evidence="1">
    <location>
        <begin position="109"/>
        <end position="127"/>
    </location>
</feature>
<accession>A0A918MSU5</accession>
<dbReference type="Proteomes" id="UP000620224">
    <property type="component" value="Unassembled WGS sequence"/>
</dbReference>
<keyword evidence="1" id="KW-0812">Transmembrane</keyword>
<organism evidence="2 3">
    <name type="scientific">Streptomyces lucensis JCM 4490</name>
    <dbReference type="NCBI Taxonomy" id="1306176"/>
    <lineage>
        <taxon>Bacteria</taxon>
        <taxon>Bacillati</taxon>
        <taxon>Actinomycetota</taxon>
        <taxon>Actinomycetes</taxon>
        <taxon>Kitasatosporales</taxon>
        <taxon>Streptomycetaceae</taxon>
        <taxon>Streptomyces</taxon>
    </lineage>
</organism>
<sequence>MIRSPNDMAPSVSVRRFGGLVALLTVVSSGYFTVASLVDPGGLVAGGDEAAPRTYAAYMAARSIVLLGGLVWLLAVRAWRSLGLLLALNGAVQIVDAVIGAVHQQAPQTIGPLLFAAALLTAARLLGVRARPLGRIRPT</sequence>
<evidence type="ECO:0000313" key="3">
    <source>
        <dbReference type="Proteomes" id="UP000620224"/>
    </source>
</evidence>
<gene>
    <name evidence="2" type="ORF">GCM10010503_37690</name>
</gene>
<protein>
    <submittedName>
        <fullName evidence="2">Uncharacterized protein</fullName>
    </submittedName>
</protein>
<keyword evidence="3" id="KW-1185">Reference proteome</keyword>
<reference evidence="2 3" key="1">
    <citation type="journal article" date="2014" name="Int. J. Syst. Evol. Microbiol.">
        <title>Complete genome sequence of Corynebacterium casei LMG S-19264T (=DSM 44701T), isolated from a smear-ripened cheese.</title>
        <authorList>
            <consortium name="US DOE Joint Genome Institute (JGI-PGF)"/>
            <person name="Walter F."/>
            <person name="Albersmeier A."/>
            <person name="Kalinowski J."/>
            <person name="Ruckert C."/>
        </authorList>
    </citation>
    <scope>NUCLEOTIDE SEQUENCE [LARGE SCALE GENOMIC DNA]</scope>
    <source>
        <strain evidence="2 3">JCM 4490</strain>
    </source>
</reference>
<evidence type="ECO:0000313" key="2">
    <source>
        <dbReference type="EMBL" id="GGW56905.1"/>
    </source>
</evidence>
<feature type="transmembrane region" description="Helical" evidence="1">
    <location>
        <begin position="82"/>
        <end position="103"/>
    </location>
</feature>
<dbReference type="EMBL" id="BMUE01000007">
    <property type="protein sequence ID" value="GGW56905.1"/>
    <property type="molecule type" value="Genomic_DNA"/>
</dbReference>
<comment type="caution">
    <text evidence="2">The sequence shown here is derived from an EMBL/GenBank/DDBJ whole genome shotgun (WGS) entry which is preliminary data.</text>
</comment>